<dbReference type="CDD" id="cd00118">
    <property type="entry name" value="LysM"/>
    <property type="match status" value="1"/>
</dbReference>
<protein>
    <recommendedName>
        <fullName evidence="2">N-acetylmuramoyl-L-alanine amidase</fullName>
        <ecNumber evidence="2">3.5.1.28</ecNumber>
    </recommendedName>
</protein>
<dbReference type="AlphaFoldDB" id="A0A1F6TT40"/>
<dbReference type="InterPro" id="IPR050695">
    <property type="entry name" value="N-acetylmuramoyl_amidase_3"/>
</dbReference>
<evidence type="ECO:0000256" key="4">
    <source>
        <dbReference type="SAM" id="SignalP"/>
    </source>
</evidence>
<dbReference type="InterPro" id="IPR021731">
    <property type="entry name" value="AMIN_dom"/>
</dbReference>
<dbReference type="GO" id="GO:0008745">
    <property type="term" value="F:N-acetylmuramoyl-L-alanine amidase activity"/>
    <property type="evidence" value="ECO:0007669"/>
    <property type="project" value="UniProtKB-EC"/>
</dbReference>
<dbReference type="GO" id="GO:0030288">
    <property type="term" value="C:outer membrane-bounded periplasmic space"/>
    <property type="evidence" value="ECO:0007669"/>
    <property type="project" value="TreeGrafter"/>
</dbReference>
<dbReference type="Proteomes" id="UP000178885">
    <property type="component" value="Unassembled WGS sequence"/>
</dbReference>
<feature type="domain" description="LysM" evidence="5">
    <location>
        <begin position="405"/>
        <end position="448"/>
    </location>
</feature>
<dbReference type="PROSITE" id="PS51782">
    <property type="entry name" value="LYSM"/>
    <property type="match status" value="1"/>
</dbReference>
<dbReference type="PANTHER" id="PTHR30404">
    <property type="entry name" value="N-ACETYLMURAMOYL-L-ALANINE AMIDASE"/>
    <property type="match status" value="1"/>
</dbReference>
<evidence type="ECO:0000256" key="1">
    <source>
        <dbReference type="ARBA" id="ARBA00001561"/>
    </source>
</evidence>
<dbReference type="Gene3D" id="3.40.630.40">
    <property type="entry name" value="Zn-dependent exopeptidases"/>
    <property type="match status" value="1"/>
</dbReference>
<dbReference type="Pfam" id="PF01520">
    <property type="entry name" value="Amidase_3"/>
    <property type="match status" value="1"/>
</dbReference>
<dbReference type="EC" id="3.5.1.28" evidence="2"/>
<dbReference type="SUPFAM" id="SSF54106">
    <property type="entry name" value="LysM domain"/>
    <property type="match status" value="1"/>
</dbReference>
<dbReference type="Gene3D" id="2.60.40.3500">
    <property type="match status" value="1"/>
</dbReference>
<dbReference type="InterPro" id="IPR018392">
    <property type="entry name" value="LysM"/>
</dbReference>
<dbReference type="SUPFAM" id="SSF53187">
    <property type="entry name" value="Zn-dependent exopeptidases"/>
    <property type="match status" value="1"/>
</dbReference>
<evidence type="ECO:0000313" key="7">
    <source>
        <dbReference type="Proteomes" id="UP000178885"/>
    </source>
</evidence>
<dbReference type="EMBL" id="MFSU01000032">
    <property type="protein sequence ID" value="OGI48294.1"/>
    <property type="molecule type" value="Genomic_DNA"/>
</dbReference>
<dbReference type="Pfam" id="PF11741">
    <property type="entry name" value="AMIN"/>
    <property type="match status" value="1"/>
</dbReference>
<keyword evidence="3" id="KW-0378">Hydrolase</keyword>
<dbReference type="SMART" id="SM00257">
    <property type="entry name" value="LysM"/>
    <property type="match status" value="1"/>
</dbReference>
<dbReference type="InterPro" id="IPR036779">
    <property type="entry name" value="LysM_dom_sf"/>
</dbReference>
<keyword evidence="4" id="KW-0732">Signal</keyword>
<organism evidence="6 7">
    <name type="scientific">Candidatus Muproteobacteria bacterium RBG_16_65_34</name>
    <dbReference type="NCBI Taxonomy" id="1817760"/>
    <lineage>
        <taxon>Bacteria</taxon>
        <taxon>Pseudomonadati</taxon>
        <taxon>Pseudomonadota</taxon>
        <taxon>Candidatus Muproteobacteria</taxon>
    </lineage>
</organism>
<dbReference type="STRING" id="1817760.A2151_08165"/>
<evidence type="ECO:0000313" key="6">
    <source>
        <dbReference type="EMBL" id="OGI48294.1"/>
    </source>
</evidence>
<proteinExistence type="predicted"/>
<reference evidence="6 7" key="1">
    <citation type="journal article" date="2016" name="Nat. Commun.">
        <title>Thousands of microbial genomes shed light on interconnected biogeochemical processes in an aquifer system.</title>
        <authorList>
            <person name="Anantharaman K."/>
            <person name="Brown C.T."/>
            <person name="Hug L.A."/>
            <person name="Sharon I."/>
            <person name="Castelle C.J."/>
            <person name="Probst A.J."/>
            <person name="Thomas B.C."/>
            <person name="Singh A."/>
            <person name="Wilkins M.J."/>
            <person name="Karaoz U."/>
            <person name="Brodie E.L."/>
            <person name="Williams K.H."/>
            <person name="Hubbard S.S."/>
            <person name="Banfield J.F."/>
        </authorList>
    </citation>
    <scope>NUCLEOTIDE SEQUENCE [LARGE SCALE GENOMIC DNA]</scope>
</reference>
<name>A0A1F6TT40_9PROT</name>
<dbReference type="SMART" id="SM00646">
    <property type="entry name" value="Ami_3"/>
    <property type="match status" value="1"/>
</dbReference>
<comment type="caution">
    <text evidence="6">The sequence shown here is derived from an EMBL/GenBank/DDBJ whole genome shotgun (WGS) entry which is preliminary data.</text>
</comment>
<dbReference type="Pfam" id="PF01476">
    <property type="entry name" value="LysM"/>
    <property type="match status" value="1"/>
</dbReference>
<dbReference type="CDD" id="cd02696">
    <property type="entry name" value="MurNAc-LAA"/>
    <property type="match status" value="1"/>
</dbReference>
<feature type="chain" id="PRO_5009526818" description="N-acetylmuramoyl-L-alanine amidase" evidence="4">
    <location>
        <begin position="21"/>
        <end position="455"/>
    </location>
</feature>
<dbReference type="InterPro" id="IPR002508">
    <property type="entry name" value="MurNAc-LAA_cat"/>
</dbReference>
<evidence type="ECO:0000259" key="5">
    <source>
        <dbReference type="PROSITE" id="PS51782"/>
    </source>
</evidence>
<evidence type="ECO:0000256" key="3">
    <source>
        <dbReference type="ARBA" id="ARBA00022801"/>
    </source>
</evidence>
<feature type="signal peptide" evidence="4">
    <location>
        <begin position="1"/>
        <end position="20"/>
    </location>
</feature>
<dbReference type="GO" id="GO:0009253">
    <property type="term" value="P:peptidoglycan catabolic process"/>
    <property type="evidence" value="ECO:0007669"/>
    <property type="project" value="InterPro"/>
</dbReference>
<dbReference type="Gene3D" id="3.10.350.10">
    <property type="entry name" value="LysM domain"/>
    <property type="match status" value="1"/>
</dbReference>
<gene>
    <name evidence="6" type="ORF">A2151_08165</name>
</gene>
<dbReference type="PANTHER" id="PTHR30404:SF0">
    <property type="entry name" value="N-ACETYLMURAMOYL-L-ALANINE AMIDASE AMIC"/>
    <property type="match status" value="1"/>
</dbReference>
<sequence length="455" mass="49117">MKTARRVFFLLLVLTPAAQAAPVTVQNLRVYSAPDNTRIVFDLSGPLEHRLFQLQDPQRIVIDMDNARLEGALPETGGSGPVLAALRMGAPEAGRLRFVLDLKVATRPRTFVLKPAGPYGHRLVIDLFDVQVLEQEQQSAGVAEPRAARPAEPEARREFVVAIDAGHGGDDPGAIGRRHRTREKDVTLAIARELAKLIAQEPGMRPVLIRDGDYFIKLEKRQELAKKRRADVFVSIHADSMPGRRLSARGSSVYAVSERGATNALAKGLADEENAADWIGGVTPEEMDSDVKKILGDLTLTATIADSLALGADMLTALRAIGPLHSATVAQAGFAVLKSPVPSVLVETAFISNPNEERKLRDRAHQRRIAQGILDGLKRAMPRLIARRGEPAGGIARAAPAGGDREHVVQRGETLSSIARQYNVHIEALRFFNRLGDGAPATGARLRIPSSGGDG</sequence>
<accession>A0A1F6TT40</accession>
<comment type="catalytic activity">
    <reaction evidence="1">
        <text>Hydrolyzes the link between N-acetylmuramoyl residues and L-amino acid residues in certain cell-wall glycopeptides.</text>
        <dbReference type="EC" id="3.5.1.28"/>
    </reaction>
</comment>
<evidence type="ECO:0000256" key="2">
    <source>
        <dbReference type="ARBA" id="ARBA00011901"/>
    </source>
</evidence>